<evidence type="ECO:0000256" key="6">
    <source>
        <dbReference type="ARBA" id="ARBA00022839"/>
    </source>
</evidence>
<dbReference type="SUPFAM" id="SSF52540">
    <property type="entry name" value="P-loop containing nucleoside triphosphate hydrolases"/>
    <property type="match status" value="2"/>
</dbReference>
<keyword evidence="5 10" id="KW-0347">Helicase</keyword>
<keyword evidence="6 10" id="KW-0269">Exonuclease</keyword>
<name>A0ABU2JBX8_9ACTN</name>
<dbReference type="HAMAP" id="MF_01486">
    <property type="entry name" value="RecC"/>
    <property type="match status" value="1"/>
</dbReference>
<keyword evidence="4 10" id="KW-0378">Hydrolase</keyword>
<comment type="subunit">
    <text evidence="10">Heterotrimer of RecB, RecC and RecD. All subunits contribute to DNA-binding.</text>
</comment>
<accession>A0ABU2JBX8</accession>
<evidence type="ECO:0000256" key="5">
    <source>
        <dbReference type="ARBA" id="ARBA00022806"/>
    </source>
</evidence>
<protein>
    <recommendedName>
        <fullName evidence="10">RecBCD enzyme subunit RecC</fullName>
    </recommendedName>
    <alternativeName>
        <fullName evidence="10">Exonuclease V subunit RecC</fullName>
        <shortName evidence="10">ExoV subunit RecC</shortName>
    </alternativeName>
    <alternativeName>
        <fullName evidence="10">Helicase/nuclease RecBCD subunit RecC</fullName>
    </alternativeName>
</protein>
<evidence type="ECO:0000256" key="2">
    <source>
        <dbReference type="ARBA" id="ARBA00022741"/>
    </source>
</evidence>
<evidence type="ECO:0000256" key="3">
    <source>
        <dbReference type="ARBA" id="ARBA00022763"/>
    </source>
</evidence>
<dbReference type="PANTHER" id="PTHR30591">
    <property type="entry name" value="RECBCD ENZYME SUBUNIT RECC"/>
    <property type="match status" value="1"/>
</dbReference>
<evidence type="ECO:0000256" key="9">
    <source>
        <dbReference type="ARBA" id="ARBA00023204"/>
    </source>
</evidence>
<dbReference type="PIRSF" id="PIRSF000980">
    <property type="entry name" value="RecC"/>
    <property type="match status" value="1"/>
</dbReference>
<dbReference type="SUPFAM" id="SSF52980">
    <property type="entry name" value="Restriction endonuclease-like"/>
    <property type="match status" value="1"/>
</dbReference>
<dbReference type="NCBIfam" id="TIGR01450">
    <property type="entry name" value="recC"/>
    <property type="match status" value="1"/>
</dbReference>
<dbReference type="RefSeq" id="WP_311423633.1">
    <property type="nucleotide sequence ID" value="NZ_JAVREH010000018.1"/>
</dbReference>
<keyword evidence="3 10" id="KW-0227">DNA damage</keyword>
<keyword evidence="8 10" id="KW-0238">DNA-binding</keyword>
<dbReference type="InterPro" id="IPR006697">
    <property type="entry name" value="RecC"/>
</dbReference>
<dbReference type="InterPro" id="IPR027417">
    <property type="entry name" value="P-loop_NTPase"/>
</dbReference>
<dbReference type="EMBL" id="JAVREH010000018">
    <property type="protein sequence ID" value="MDT0262485.1"/>
    <property type="molecule type" value="Genomic_DNA"/>
</dbReference>
<dbReference type="Gene3D" id="3.40.50.300">
    <property type="entry name" value="P-loop containing nucleotide triphosphate hydrolases"/>
    <property type="match status" value="2"/>
</dbReference>
<gene>
    <name evidence="10 12" type="primary">recC</name>
    <name evidence="12" type="ORF">RM423_13890</name>
</gene>
<evidence type="ECO:0000256" key="4">
    <source>
        <dbReference type="ARBA" id="ARBA00022801"/>
    </source>
</evidence>
<evidence type="ECO:0000256" key="7">
    <source>
        <dbReference type="ARBA" id="ARBA00022840"/>
    </source>
</evidence>
<organism evidence="12 13">
    <name type="scientific">Jatrophihabitans lederbergiae</name>
    <dbReference type="NCBI Taxonomy" id="3075547"/>
    <lineage>
        <taxon>Bacteria</taxon>
        <taxon>Bacillati</taxon>
        <taxon>Actinomycetota</taxon>
        <taxon>Actinomycetes</taxon>
        <taxon>Jatrophihabitantales</taxon>
        <taxon>Jatrophihabitantaceae</taxon>
        <taxon>Jatrophihabitans</taxon>
    </lineage>
</organism>
<evidence type="ECO:0000256" key="1">
    <source>
        <dbReference type="ARBA" id="ARBA00022722"/>
    </source>
</evidence>
<evidence type="ECO:0000313" key="13">
    <source>
        <dbReference type="Proteomes" id="UP001183176"/>
    </source>
</evidence>
<dbReference type="Pfam" id="PF04257">
    <property type="entry name" value="Exonuc_V_gamma"/>
    <property type="match status" value="1"/>
</dbReference>
<evidence type="ECO:0000313" key="12">
    <source>
        <dbReference type="EMBL" id="MDT0262485.1"/>
    </source>
</evidence>
<keyword evidence="9 10" id="KW-0234">DNA repair</keyword>
<dbReference type="Gene3D" id="3.40.50.10930">
    <property type="match status" value="1"/>
</dbReference>
<evidence type="ECO:0000256" key="10">
    <source>
        <dbReference type="HAMAP-Rule" id="MF_01486"/>
    </source>
</evidence>
<keyword evidence="13" id="KW-1185">Reference proteome</keyword>
<keyword evidence="7 10" id="KW-0067">ATP-binding</keyword>
<feature type="domain" description="RecC C-terminal" evidence="11">
    <location>
        <begin position="791"/>
        <end position="1016"/>
    </location>
</feature>
<dbReference type="Gene3D" id="1.10.10.160">
    <property type="match status" value="1"/>
</dbReference>
<dbReference type="InterPro" id="IPR041500">
    <property type="entry name" value="RecC_C"/>
</dbReference>
<keyword evidence="2 10" id="KW-0547">Nucleotide-binding</keyword>
<evidence type="ECO:0000259" key="11">
    <source>
        <dbReference type="Pfam" id="PF17946"/>
    </source>
</evidence>
<sequence length="1090" mass="117355">MPRPMIHRSERADPLVDALGELLASPPTDLFVADVVAVPSRGVERWLAQRLSHVLGAVNGDGVCANVEFPPSTTMLDAAVAAADPNYAESVEVWAPARIVWPIMALLDDIHTRPWGAALGAHLAGDPGRRYAVAAKLGRHLDAYGRSRPDMLRAWATGRDEQGDAAAVPDDLRWQAQLFRQLRDELGAAPAELHEAACARLRTAPGTVDLPQRVSIFGVTRIAPTRIAVLDALAEHRDLHLWLNHPSPALWNAVAGDRPGPGRRADDRGAQLVGNPLLASLSRDIRELQQLLPPADTVHHPVPPRPGTLLGALQDQLARDSVPTQPVKLDPADRSLVVHACHGSARQTEVAREAILALLRDDPTLEPRDILIMCPDVEVFAPLIAAAFGMLDEPGAHPATQLRVKVADRSLRQTNPMVGLLTQILELAGSRITASAVLDLAGTAPVRRKFAFTDDDLERLREWVSATNARWGLDAEHRTPYGLGHVGQGTWRAALDRLLLGVAMEEDGRWLGTALPFDDVDSGSIDLAGRVAELIDRLDAAVRATEQPHTVAQWATLLADTVTSLGEAEHSWQGAQLRGELNDIAESSGAVELTRPDVAVLLTHRLEGRPTRASFRTGTLTVCTLVPMRSVPHRVICLLGMDDGAFPRHGVVDGDDALARDPRTGERDVRSEDRQLFLDAICAAQEHLLITYTGADPRSGATVPPCVPLGELMDAIDATACTANARPAHEQVVIAHPLQPFDPRNFEPGRLGVSQPFSFDPSGLAGAQASVGPRHAPTPLLTKPLPQPLDAPVELDDLVEFVLDPMKHFLRRRLQVATWQDDSEPEDALPLDMGGLPEWAVGEAQLTARLSGIELDATRELAVRRGDLPPGLLGHRLLGTVAGTVEALLGVCMQQRQVAARTVDIDLDLDGVSLGGTVGGVHGTTLLAVSYSTLGPRARLRAWVRYLALVAQLNDNALTALTVGKAGAVAGRTIIRGVTPDAARARLIDLLELRRAGLRSPLPIALKTSEKYAERLAAGKTEQDALAVAGTRWRNFDYGGENLEVAHELILGQNSDIAALVDYDITGDDTLRFAPLAHCLWDPLRAAETS</sequence>
<dbReference type="InterPro" id="IPR011335">
    <property type="entry name" value="Restrct_endonuc-II-like"/>
</dbReference>
<comment type="function">
    <text evidence="10">A helicase/nuclease that prepares dsDNA breaks (DSB) for recombinational DNA repair. Binds to DSBs and unwinds DNA via a highly rapid and processive ATP-dependent bidirectional helicase activity. Unwinds dsDNA until it encounters a Chi (crossover hotspot instigator) sequence from the 3' direction. Cuts ssDNA a few nucleotides 3' to the Chi site. The properties and activities of the enzyme are changed at Chi. The Chi-altered holoenzyme produces a long 3'-ssDNA overhang and facilitates RecA-binding to the ssDNA for homologous DNA recombination and repair. Holoenzyme degrades any linearized DNA that is unable to undergo homologous recombination. In the holoenzyme this subunit recognizes the wild-type Chi sequence, and when added to isolated RecB increases its ATP-dependent helicase processivity.</text>
</comment>
<dbReference type="InterPro" id="IPR013986">
    <property type="entry name" value="DExx_box_DNA_helicase_dom_sf"/>
</dbReference>
<dbReference type="Pfam" id="PF17946">
    <property type="entry name" value="RecC_C"/>
    <property type="match status" value="1"/>
</dbReference>
<dbReference type="GO" id="GO:0008854">
    <property type="term" value="F:exodeoxyribonuclease V activity"/>
    <property type="evidence" value="ECO:0007669"/>
    <property type="project" value="UniProtKB-EC"/>
</dbReference>
<keyword evidence="1 10" id="KW-0540">Nuclease</keyword>
<comment type="miscellaneous">
    <text evidence="10">In the RecBCD complex, RecB has a slow 3'-5' helicase, an exonuclease activity and loads RecA onto ssDNA, RecD has a fast 5'-3' helicase activity, while RecC stimulates the ATPase and processivity of the RecB helicase and contributes to recognition of the Chi site.</text>
</comment>
<proteinExistence type="inferred from homology"/>
<evidence type="ECO:0000256" key="8">
    <source>
        <dbReference type="ARBA" id="ARBA00023125"/>
    </source>
</evidence>
<dbReference type="PANTHER" id="PTHR30591:SF1">
    <property type="entry name" value="RECBCD ENZYME SUBUNIT RECC"/>
    <property type="match status" value="1"/>
</dbReference>
<comment type="similarity">
    <text evidence="10">Belongs to the RecC family.</text>
</comment>
<reference evidence="13" key="1">
    <citation type="submission" date="2023-07" db="EMBL/GenBank/DDBJ databases">
        <title>30 novel species of actinomycetes from the DSMZ collection.</title>
        <authorList>
            <person name="Nouioui I."/>
        </authorList>
    </citation>
    <scope>NUCLEOTIDE SEQUENCE [LARGE SCALE GENOMIC DNA]</scope>
    <source>
        <strain evidence="13">DSM 44399</strain>
    </source>
</reference>
<dbReference type="Proteomes" id="UP001183176">
    <property type="component" value="Unassembled WGS sequence"/>
</dbReference>
<comment type="caution">
    <text evidence="12">The sequence shown here is derived from an EMBL/GenBank/DDBJ whole genome shotgun (WGS) entry which is preliminary data.</text>
</comment>